<evidence type="ECO:0000313" key="3">
    <source>
        <dbReference type="Proteomes" id="UP000553632"/>
    </source>
</evidence>
<feature type="region of interest" description="Disordered" evidence="1">
    <location>
        <begin position="96"/>
        <end position="161"/>
    </location>
</feature>
<name>A0A7J6UNU1_PEROL</name>
<feature type="compositionally biased region" description="Basic residues" evidence="1">
    <location>
        <begin position="120"/>
        <end position="139"/>
    </location>
</feature>
<comment type="caution">
    <text evidence="2">The sequence shown here is derived from an EMBL/GenBank/DDBJ whole genome shotgun (WGS) entry which is preliminary data.</text>
</comment>
<dbReference type="Proteomes" id="UP000553632">
    <property type="component" value="Unassembled WGS sequence"/>
</dbReference>
<evidence type="ECO:0000256" key="1">
    <source>
        <dbReference type="SAM" id="MobiDB-lite"/>
    </source>
</evidence>
<sequence length="535" mass="58948">GSPSFLIGKPLLHLGRPLSSSPSTLVSTASAFDHLDAGAVLSGVSSLRPLLAGMGTTTRVSRLVVVVLVCVHYALGAAGPSSATDDDVDLSGVQMRHPEKQRRQTPQAQARPSSVDSVEKKKKKKGLWPFSKHKKKKDKKEKGSKKEKIKEAKDDDGRLSNRLSDVSLNSVYVGAGLRSTWGSPGDFNPAIYRKGKRNSAVASLISLFNPGSRSSTGSVRSVGRGRLSDIFGSEEEEGDLLHELPPLPDIPSRSVSTEDLLRDMPPLDTVAEKAKTKTKKIKVVHPGAEIPAEVYCSYLGGQALCLAKLPDSDFTDIFLHDFVNKTTQTCGVLTFPSFQNRGEACCNSAEETEKAWESARKSLKKRTNWQQPDDQKLMKKFRHLIFQTCKIYLKDISFDVTALYVKPVHRNILSVAFFTAPEKPSKTLDFIRLYPAAHSHADLVYVSFDPPFKVIAGGLGNVQVRAKVYVSGKRISGVSYPDSLRVFKLKKSKDDEETSKNQLFFFTFNGASDTIAVMKYGNRWAMMMSDWISEL</sequence>
<organism evidence="2 3">
    <name type="scientific">Perkinsus olseni</name>
    <name type="common">Perkinsus atlanticus</name>
    <dbReference type="NCBI Taxonomy" id="32597"/>
    <lineage>
        <taxon>Eukaryota</taxon>
        <taxon>Sar</taxon>
        <taxon>Alveolata</taxon>
        <taxon>Perkinsozoa</taxon>
        <taxon>Perkinsea</taxon>
        <taxon>Perkinsida</taxon>
        <taxon>Perkinsidae</taxon>
        <taxon>Perkinsus</taxon>
    </lineage>
</organism>
<feature type="non-terminal residue" evidence="2">
    <location>
        <position position="1"/>
    </location>
</feature>
<gene>
    <name evidence="2" type="ORF">FOZ63_026520</name>
</gene>
<keyword evidence="3" id="KW-1185">Reference proteome</keyword>
<proteinExistence type="predicted"/>
<dbReference type="EMBL" id="JABANO010001076">
    <property type="protein sequence ID" value="KAF4758696.1"/>
    <property type="molecule type" value="Genomic_DNA"/>
</dbReference>
<accession>A0A7J6UNU1</accession>
<reference evidence="2 3" key="1">
    <citation type="submission" date="2020-04" db="EMBL/GenBank/DDBJ databases">
        <title>Perkinsus olseni comparative genomics.</title>
        <authorList>
            <person name="Bogema D.R."/>
        </authorList>
    </citation>
    <scope>NUCLEOTIDE SEQUENCE [LARGE SCALE GENOMIC DNA]</scope>
    <source>
        <strain evidence="2 3">ATCC PRA-207</strain>
    </source>
</reference>
<protein>
    <submittedName>
        <fullName evidence="2">Uncharacterized protein</fullName>
    </submittedName>
</protein>
<dbReference type="AlphaFoldDB" id="A0A7J6UNU1"/>
<feature type="compositionally biased region" description="Basic and acidic residues" evidence="1">
    <location>
        <begin position="140"/>
        <end position="159"/>
    </location>
</feature>
<evidence type="ECO:0000313" key="2">
    <source>
        <dbReference type="EMBL" id="KAF4758696.1"/>
    </source>
</evidence>